<dbReference type="PhylomeDB" id="Q82W33"/>
<gene>
    <name evidence="4" type="ordered locus">NE0865</name>
</gene>
<keyword evidence="2" id="KW-1133">Transmembrane helix</keyword>
<dbReference type="Pfam" id="PF00563">
    <property type="entry name" value="EAL"/>
    <property type="match status" value="1"/>
</dbReference>
<dbReference type="InterPro" id="IPR001633">
    <property type="entry name" value="EAL_dom"/>
</dbReference>
<proteinExistence type="predicted"/>
<dbReference type="SUPFAM" id="SSF141868">
    <property type="entry name" value="EAL domain-like"/>
    <property type="match status" value="1"/>
</dbReference>
<dbReference type="CDD" id="cd01948">
    <property type="entry name" value="EAL"/>
    <property type="match status" value="1"/>
</dbReference>
<feature type="compositionally biased region" description="Polar residues" evidence="1">
    <location>
        <begin position="245"/>
        <end position="256"/>
    </location>
</feature>
<organism evidence="4 5">
    <name type="scientific">Nitrosomonas europaea (strain ATCC 19718 / CIP 103999 / KCTC 2705 / NBRC 14298)</name>
    <dbReference type="NCBI Taxonomy" id="228410"/>
    <lineage>
        <taxon>Bacteria</taxon>
        <taxon>Pseudomonadati</taxon>
        <taxon>Pseudomonadota</taxon>
        <taxon>Betaproteobacteria</taxon>
        <taxon>Nitrosomonadales</taxon>
        <taxon>Nitrosomonadaceae</taxon>
        <taxon>Nitrosomonas</taxon>
    </lineage>
</organism>
<dbReference type="GO" id="GO:0071111">
    <property type="term" value="F:cyclic-guanylate-specific phosphodiesterase activity"/>
    <property type="evidence" value="ECO:0007669"/>
    <property type="project" value="InterPro"/>
</dbReference>
<dbReference type="InterPro" id="IPR000014">
    <property type="entry name" value="PAS"/>
</dbReference>
<dbReference type="HOGENOM" id="CLU_541666_0_0_4"/>
<dbReference type="PANTHER" id="PTHR33121:SF23">
    <property type="entry name" value="CYCLIC DI-GMP PHOSPHODIESTERASE PDEB"/>
    <property type="match status" value="1"/>
</dbReference>
<protein>
    <recommendedName>
        <fullName evidence="3">EAL domain-containing protein</fullName>
    </recommendedName>
</protein>
<dbReference type="Proteomes" id="UP000001416">
    <property type="component" value="Chromosome"/>
</dbReference>
<feature type="compositionally biased region" description="Basic and acidic residues" evidence="1">
    <location>
        <begin position="225"/>
        <end position="244"/>
    </location>
</feature>
<dbReference type="SUPFAM" id="SSF55785">
    <property type="entry name" value="PYP-like sensor domain (PAS domain)"/>
    <property type="match status" value="1"/>
</dbReference>
<feature type="transmembrane region" description="Helical" evidence="2">
    <location>
        <begin position="43"/>
        <end position="62"/>
    </location>
</feature>
<evidence type="ECO:0000256" key="2">
    <source>
        <dbReference type="SAM" id="Phobius"/>
    </source>
</evidence>
<evidence type="ECO:0000313" key="5">
    <source>
        <dbReference type="Proteomes" id="UP000001416"/>
    </source>
</evidence>
<dbReference type="SMART" id="SM00052">
    <property type="entry name" value="EAL"/>
    <property type="match status" value="1"/>
</dbReference>
<evidence type="ECO:0000259" key="3">
    <source>
        <dbReference type="PROSITE" id="PS50883"/>
    </source>
</evidence>
<dbReference type="STRING" id="228410.NE0865"/>
<accession>Q82W33</accession>
<dbReference type="InterPro" id="IPR013656">
    <property type="entry name" value="PAS_4"/>
</dbReference>
<keyword evidence="2" id="KW-0812">Transmembrane</keyword>
<dbReference type="EMBL" id="AL954747">
    <property type="protein sequence ID" value="CAD84776.1"/>
    <property type="molecule type" value="Genomic_DNA"/>
</dbReference>
<evidence type="ECO:0000313" key="4">
    <source>
        <dbReference type="EMBL" id="CAD84776.1"/>
    </source>
</evidence>
<name>Q82W33_NITEU</name>
<sequence length="511" mass="58443">MIMYTTPRINVFKPFLSATVAMVVIGLLIALDNSLIFIESHIVAGLWVTLLMSILFMITQIAHAEKTFSKQFAQLAAQKERLSSEIKHRIWAEKTSSENKAKLQIVDENFPVMLAYFNTERQCRYHNRAFRQWFGLRPEQIENRLFNEFLDKSLFSDISSAVERVLSGETIQNQHVLKLANQSICFITSHLTPHFDSAGKVIGFYILYTPRLMKKGEELLQNVKDRSTAEHKQAQESKTTRDSNENTAKQPTRVSIDSSRRIIQAIEQNEFHLYCQKIIPAGSNQESSSYYEVLIRMAEEESNLIPPGAFLPFVEKYNLMPRLDSWVVEQVIHYLADQRADPRISFCINLARSTLIDPVFYDRVWKLLNAAGIEPQRICFEIETADVAANLLSAVQFVKKVQQSGCLVSLCSFNHDRGSFDLLKHIQADFLKIDGSLICNILRDAEDLKKVENIGKFARALKIRTIGELVETRNILEKLAKIGIDYAQGFIVGRPLPIEKIEYRADSMDDL</sequence>
<dbReference type="InterPro" id="IPR035919">
    <property type="entry name" value="EAL_sf"/>
</dbReference>
<dbReference type="Gene3D" id="3.30.450.20">
    <property type="entry name" value="PAS domain"/>
    <property type="match status" value="1"/>
</dbReference>
<dbReference type="eggNOG" id="COG2200">
    <property type="taxonomic scope" value="Bacteria"/>
</dbReference>
<dbReference type="AlphaFoldDB" id="Q82W33"/>
<dbReference type="CDD" id="cd00130">
    <property type="entry name" value="PAS"/>
    <property type="match status" value="1"/>
</dbReference>
<keyword evidence="5" id="KW-1185">Reference proteome</keyword>
<reference evidence="4 5" key="1">
    <citation type="journal article" date="2003" name="J. Bacteriol.">
        <title>Complete genome sequence of the ammonia-oxidizing bacterium and obligate chemolithoautotroph Nitrosomonas europaea.</title>
        <authorList>
            <person name="Chain P."/>
            <person name="Lamerdin J."/>
            <person name="Larimer F."/>
            <person name="Regala W."/>
            <person name="Land M."/>
            <person name="Hauser L."/>
            <person name="Hooper A."/>
            <person name="Klotz M."/>
            <person name="Norton J."/>
            <person name="Sayavedra-Soto L."/>
            <person name="Arciero D."/>
            <person name="Hommes N."/>
            <person name="Whittaker M."/>
            <person name="Arp D."/>
        </authorList>
    </citation>
    <scope>NUCLEOTIDE SEQUENCE [LARGE SCALE GENOMIC DNA]</scope>
    <source>
        <strain evidence="5">ATCC 19718 / CIP 103999 / KCTC 2705 / NBRC 14298</strain>
    </source>
</reference>
<dbReference type="KEGG" id="neu:NE0865"/>
<dbReference type="Gene3D" id="3.20.20.450">
    <property type="entry name" value="EAL domain"/>
    <property type="match status" value="1"/>
</dbReference>
<dbReference type="PROSITE" id="PS50883">
    <property type="entry name" value="EAL"/>
    <property type="match status" value="1"/>
</dbReference>
<evidence type="ECO:0000256" key="1">
    <source>
        <dbReference type="SAM" id="MobiDB-lite"/>
    </source>
</evidence>
<dbReference type="InterPro" id="IPR050706">
    <property type="entry name" value="Cyclic-di-GMP_PDE-like"/>
</dbReference>
<keyword evidence="2" id="KW-0472">Membrane</keyword>
<dbReference type="PANTHER" id="PTHR33121">
    <property type="entry name" value="CYCLIC DI-GMP PHOSPHODIESTERASE PDEF"/>
    <property type="match status" value="1"/>
</dbReference>
<feature type="transmembrane region" description="Helical" evidence="2">
    <location>
        <begin position="12"/>
        <end position="31"/>
    </location>
</feature>
<dbReference type="Pfam" id="PF08448">
    <property type="entry name" value="PAS_4"/>
    <property type="match status" value="1"/>
</dbReference>
<feature type="domain" description="EAL" evidence="3">
    <location>
        <begin position="255"/>
        <end position="509"/>
    </location>
</feature>
<feature type="region of interest" description="Disordered" evidence="1">
    <location>
        <begin position="225"/>
        <end position="256"/>
    </location>
</feature>
<dbReference type="InterPro" id="IPR035965">
    <property type="entry name" value="PAS-like_dom_sf"/>
</dbReference>